<protein>
    <submittedName>
        <fullName evidence="1">PRD domain-containing protein</fullName>
    </submittedName>
</protein>
<name>A0A2X4GYS4_STRUB</name>
<dbReference type="Proteomes" id="UP000483839">
    <property type="component" value="Unassembled WGS sequence"/>
</dbReference>
<dbReference type="InterPro" id="IPR050661">
    <property type="entry name" value="BglG_antiterminators"/>
</dbReference>
<dbReference type="GO" id="GO:0003723">
    <property type="term" value="F:RNA binding"/>
    <property type="evidence" value="ECO:0007669"/>
    <property type="project" value="InterPro"/>
</dbReference>
<dbReference type="AlphaFoldDB" id="A0A2X4GYS4"/>
<dbReference type="InterPro" id="IPR011608">
    <property type="entry name" value="PRD"/>
</dbReference>
<dbReference type="InterPro" id="IPR004341">
    <property type="entry name" value="CAT_RNA-bd_dom"/>
</dbReference>
<dbReference type="SMART" id="SM01061">
    <property type="entry name" value="CAT_RBD"/>
    <property type="match status" value="1"/>
</dbReference>
<dbReference type="PANTHER" id="PTHR30185">
    <property type="entry name" value="CRYPTIC BETA-GLUCOSIDE BGL OPERON ANTITERMINATOR"/>
    <property type="match status" value="1"/>
</dbReference>
<dbReference type="Pfam" id="PF00874">
    <property type="entry name" value="PRD"/>
    <property type="match status" value="2"/>
</dbReference>
<dbReference type="InterPro" id="IPR036650">
    <property type="entry name" value="CAT_RNA-bd_dom_sf"/>
</dbReference>
<organism evidence="1 2">
    <name type="scientific">Streptococcus uberis</name>
    <dbReference type="NCBI Taxonomy" id="1349"/>
    <lineage>
        <taxon>Bacteria</taxon>
        <taxon>Bacillati</taxon>
        <taxon>Bacillota</taxon>
        <taxon>Bacilli</taxon>
        <taxon>Lactobacillales</taxon>
        <taxon>Streptococcaceae</taxon>
        <taxon>Streptococcus</taxon>
    </lineage>
</organism>
<accession>A0A2X4GYS4</accession>
<dbReference type="Gene3D" id="1.10.1790.10">
    <property type="entry name" value="PRD domain"/>
    <property type="match status" value="2"/>
</dbReference>
<dbReference type="GO" id="GO:0006355">
    <property type="term" value="P:regulation of DNA-templated transcription"/>
    <property type="evidence" value="ECO:0007669"/>
    <property type="project" value="InterPro"/>
</dbReference>
<dbReference type="OMA" id="FYPQEFA"/>
<dbReference type="InterPro" id="IPR036634">
    <property type="entry name" value="PRD_sf"/>
</dbReference>
<dbReference type="EMBL" id="WLXI01000037">
    <property type="protein sequence ID" value="MTD01534.1"/>
    <property type="molecule type" value="Genomic_DNA"/>
</dbReference>
<dbReference type="Gene3D" id="2.30.24.10">
    <property type="entry name" value="CAT RNA-binding domain"/>
    <property type="match status" value="1"/>
</dbReference>
<dbReference type="RefSeq" id="WP_037592240.1">
    <property type="nucleotide sequence ID" value="NZ_BAABQC010000002.1"/>
</dbReference>
<dbReference type="SUPFAM" id="SSF50151">
    <property type="entry name" value="SacY-like RNA-binding domain"/>
    <property type="match status" value="1"/>
</dbReference>
<gene>
    <name evidence="1" type="ORF">GKS16_04480</name>
</gene>
<evidence type="ECO:0000313" key="1">
    <source>
        <dbReference type="EMBL" id="MTD01534.1"/>
    </source>
</evidence>
<dbReference type="PROSITE" id="PS51372">
    <property type="entry name" value="PRD_2"/>
    <property type="match status" value="2"/>
</dbReference>
<dbReference type="PANTHER" id="PTHR30185:SF15">
    <property type="entry name" value="CRYPTIC BETA-GLUCOSIDE BGL OPERON ANTITERMINATOR"/>
    <property type="match status" value="1"/>
</dbReference>
<sequence>MKIDKVYNNNVVQVINDNQQEEILMGRGLGFQKKVGDQVELSQIEKRFILQDKNVMKDLSSVYTDLSLEEIETISTIIEHGQDILGTVYDLALYISLADHLHYTLERVEKGLVISNPLSWEIRKFFPKEFQVGRDALLIVKEKLKVDLPEDEVASIALHFINAQKDANASESGQKMAKIVTTILDIVRFQFGHISDKDALTYNRFVTHIQYFAQRVVNGLVQGTNDSFLYEQVRLNYPEAFACSEKIKAYVEKTYDFPMSKDEQVYLTIHIQRLEK</sequence>
<dbReference type="SUPFAM" id="SSF63520">
    <property type="entry name" value="PTS-regulatory domain, PRD"/>
    <property type="match status" value="2"/>
</dbReference>
<dbReference type="Pfam" id="PF03123">
    <property type="entry name" value="CAT_RBD"/>
    <property type="match status" value="1"/>
</dbReference>
<proteinExistence type="predicted"/>
<evidence type="ECO:0000313" key="2">
    <source>
        <dbReference type="Proteomes" id="UP000483839"/>
    </source>
</evidence>
<reference evidence="1 2" key="1">
    <citation type="submission" date="2019-11" db="EMBL/GenBank/DDBJ databases">
        <title>Streptococcus uberis isolated from clinical mastitis cases on a southeastern Queensland dairy.</title>
        <authorList>
            <person name="Workentine M.L."/>
            <person name="Price R."/>
            <person name="Olchowy T."/>
        </authorList>
    </citation>
    <scope>NUCLEOTIDE SEQUENCE [LARGE SCALE GENOMIC DNA]</scope>
    <source>
        <strain evidence="1 2">OLC4459-A17</strain>
    </source>
</reference>
<dbReference type="NCBIfam" id="NF046042">
    <property type="entry name" value="LicT"/>
    <property type="match status" value="1"/>
</dbReference>
<dbReference type="GeneID" id="93826102"/>
<comment type="caution">
    <text evidence="1">The sequence shown here is derived from an EMBL/GenBank/DDBJ whole genome shotgun (WGS) entry which is preliminary data.</text>
</comment>